<organism evidence="2 3">
    <name type="scientific">Streptomyces ruber</name>
    <dbReference type="NCBI Taxonomy" id="83378"/>
    <lineage>
        <taxon>Bacteria</taxon>
        <taxon>Bacillati</taxon>
        <taxon>Actinomycetota</taxon>
        <taxon>Actinomycetes</taxon>
        <taxon>Kitasatosporales</taxon>
        <taxon>Streptomycetaceae</taxon>
        <taxon>Streptomyces</taxon>
    </lineage>
</organism>
<sequence length="58" mass="5647">MGNTGNTGHAGSVDNAVQGGSIGDKRYATLRPCAASPTATARRAPAGQHGPAAGEGTR</sequence>
<evidence type="ECO:0000256" key="1">
    <source>
        <dbReference type="SAM" id="MobiDB-lite"/>
    </source>
</evidence>
<accession>A0A918BRB0</accession>
<dbReference type="RefSeq" id="WP_373296392.1">
    <property type="nucleotide sequence ID" value="NZ_BMQK01000025.1"/>
</dbReference>
<proteinExistence type="predicted"/>
<keyword evidence="3" id="KW-1185">Reference proteome</keyword>
<feature type="region of interest" description="Disordered" evidence="1">
    <location>
        <begin position="1"/>
        <end position="20"/>
    </location>
</feature>
<name>A0A918BRB0_9ACTN</name>
<feature type="region of interest" description="Disordered" evidence="1">
    <location>
        <begin position="33"/>
        <end position="58"/>
    </location>
</feature>
<dbReference type="Proteomes" id="UP000620156">
    <property type="component" value="Unassembled WGS sequence"/>
</dbReference>
<protein>
    <submittedName>
        <fullName evidence="2">Uncharacterized protein</fullName>
    </submittedName>
</protein>
<feature type="compositionally biased region" description="Low complexity" evidence="1">
    <location>
        <begin position="34"/>
        <end position="46"/>
    </location>
</feature>
<reference evidence="2" key="1">
    <citation type="journal article" date="2014" name="Int. J. Syst. Evol. Microbiol.">
        <title>Complete genome sequence of Corynebacterium casei LMG S-19264T (=DSM 44701T), isolated from a smear-ripened cheese.</title>
        <authorList>
            <consortium name="US DOE Joint Genome Institute (JGI-PGF)"/>
            <person name="Walter F."/>
            <person name="Albersmeier A."/>
            <person name="Kalinowski J."/>
            <person name="Ruckert C."/>
        </authorList>
    </citation>
    <scope>NUCLEOTIDE SEQUENCE</scope>
    <source>
        <strain evidence="2">JCM 3131</strain>
    </source>
</reference>
<gene>
    <name evidence="2" type="ORF">GCM10010145_65070</name>
</gene>
<dbReference type="InterPro" id="IPR045960">
    <property type="entry name" value="DUF6380"/>
</dbReference>
<evidence type="ECO:0000313" key="2">
    <source>
        <dbReference type="EMBL" id="GGQ86661.1"/>
    </source>
</evidence>
<dbReference type="Pfam" id="PF19907">
    <property type="entry name" value="DUF6380"/>
    <property type="match status" value="1"/>
</dbReference>
<comment type="caution">
    <text evidence="2">The sequence shown here is derived from an EMBL/GenBank/DDBJ whole genome shotgun (WGS) entry which is preliminary data.</text>
</comment>
<reference evidence="2" key="2">
    <citation type="submission" date="2020-09" db="EMBL/GenBank/DDBJ databases">
        <authorList>
            <person name="Sun Q."/>
            <person name="Ohkuma M."/>
        </authorList>
    </citation>
    <scope>NUCLEOTIDE SEQUENCE</scope>
    <source>
        <strain evidence="2">JCM 3131</strain>
    </source>
</reference>
<dbReference type="EMBL" id="BMQK01000025">
    <property type="protein sequence ID" value="GGQ86661.1"/>
    <property type="molecule type" value="Genomic_DNA"/>
</dbReference>
<dbReference type="AlphaFoldDB" id="A0A918BRB0"/>
<evidence type="ECO:0000313" key="3">
    <source>
        <dbReference type="Proteomes" id="UP000620156"/>
    </source>
</evidence>